<comment type="caution">
    <text evidence="5">The sequence shown here is derived from an EMBL/GenBank/DDBJ whole genome shotgun (WGS) entry which is preliminary data.</text>
</comment>
<dbReference type="Proteomes" id="UP001233999">
    <property type="component" value="Unassembled WGS sequence"/>
</dbReference>
<reference evidence="5" key="1">
    <citation type="journal article" date="2023" name="IScience">
        <title>Live-bearing cockroach genome reveals convergent evolutionary mechanisms linked to viviparity in insects and beyond.</title>
        <authorList>
            <person name="Fouks B."/>
            <person name="Harrison M.C."/>
            <person name="Mikhailova A.A."/>
            <person name="Marchal E."/>
            <person name="English S."/>
            <person name="Carruthers M."/>
            <person name="Jennings E.C."/>
            <person name="Chiamaka E.L."/>
            <person name="Frigard R.A."/>
            <person name="Pippel M."/>
            <person name="Attardo G.M."/>
            <person name="Benoit J.B."/>
            <person name="Bornberg-Bauer E."/>
            <person name="Tobe S.S."/>
        </authorList>
    </citation>
    <scope>NUCLEOTIDE SEQUENCE</scope>
    <source>
        <strain evidence="5">Stay&amp;Tobe</strain>
    </source>
</reference>
<reference evidence="5" key="2">
    <citation type="submission" date="2023-05" db="EMBL/GenBank/DDBJ databases">
        <authorList>
            <person name="Fouks B."/>
        </authorList>
    </citation>
    <scope>NUCLEOTIDE SEQUENCE</scope>
    <source>
        <strain evidence="5">Stay&amp;Tobe</strain>
        <tissue evidence="5">Testes</tissue>
    </source>
</reference>
<dbReference type="EMBL" id="JASPKZ010003820">
    <property type="protein sequence ID" value="KAJ9592647.1"/>
    <property type="molecule type" value="Genomic_DNA"/>
</dbReference>
<evidence type="ECO:0000256" key="3">
    <source>
        <dbReference type="SAM" id="MobiDB-lite"/>
    </source>
</evidence>
<name>A0AAD8EKA0_DIPPU</name>
<feature type="coiled-coil region" evidence="2">
    <location>
        <begin position="239"/>
        <end position="304"/>
    </location>
</feature>
<feature type="region of interest" description="Disordered" evidence="3">
    <location>
        <begin position="558"/>
        <end position="580"/>
    </location>
</feature>
<protein>
    <recommendedName>
        <fullName evidence="4">Golgin subfamily A conserved domain-containing protein</fullName>
    </recommendedName>
</protein>
<feature type="domain" description="Golgin subfamily A conserved" evidence="4">
    <location>
        <begin position="498"/>
        <end position="717"/>
    </location>
</feature>
<gene>
    <name evidence="5" type="ORF">L9F63_015684</name>
</gene>
<keyword evidence="1 2" id="KW-0175">Coiled coil</keyword>
<accession>A0AAD8EKA0</accession>
<dbReference type="InterPro" id="IPR043976">
    <property type="entry name" value="GOLGA_cons_dom"/>
</dbReference>
<evidence type="ECO:0000256" key="1">
    <source>
        <dbReference type="ARBA" id="ARBA00023054"/>
    </source>
</evidence>
<dbReference type="Pfam" id="PF15070">
    <property type="entry name" value="GOLGA2L5"/>
    <property type="match status" value="1"/>
</dbReference>
<dbReference type="PANTHER" id="PTHR10881:SF46">
    <property type="entry name" value="GOLGIN SUBFAMILY A MEMBER 2"/>
    <property type="match status" value="1"/>
</dbReference>
<evidence type="ECO:0000313" key="5">
    <source>
        <dbReference type="EMBL" id="KAJ9592647.1"/>
    </source>
</evidence>
<feature type="non-terminal residue" evidence="5">
    <location>
        <position position="1"/>
    </location>
</feature>
<dbReference type="GO" id="GO:0007030">
    <property type="term" value="P:Golgi organization"/>
    <property type="evidence" value="ECO:0007669"/>
    <property type="project" value="TreeGrafter"/>
</dbReference>
<feature type="non-terminal residue" evidence="5">
    <location>
        <position position="722"/>
    </location>
</feature>
<dbReference type="GO" id="GO:0032580">
    <property type="term" value="C:Golgi cisterna membrane"/>
    <property type="evidence" value="ECO:0007669"/>
    <property type="project" value="TreeGrafter"/>
</dbReference>
<evidence type="ECO:0000256" key="2">
    <source>
        <dbReference type="SAM" id="Coils"/>
    </source>
</evidence>
<dbReference type="AlphaFoldDB" id="A0AAD8EKA0"/>
<keyword evidence="6" id="KW-1185">Reference proteome</keyword>
<dbReference type="InterPro" id="IPR024858">
    <property type="entry name" value="GOLGA"/>
</dbReference>
<dbReference type="GO" id="GO:0005801">
    <property type="term" value="C:cis-Golgi network"/>
    <property type="evidence" value="ECO:0007669"/>
    <property type="project" value="TreeGrafter"/>
</dbReference>
<evidence type="ECO:0000259" key="4">
    <source>
        <dbReference type="Pfam" id="PF15070"/>
    </source>
</evidence>
<evidence type="ECO:0000313" key="6">
    <source>
        <dbReference type="Proteomes" id="UP001233999"/>
    </source>
</evidence>
<proteinExistence type="predicted"/>
<sequence>TEKPRNQNVMNGDTKPQMYSASSVCVSEGPAVASTTENINTYFNINHNLEFKELNIQHNGVAQETENQSFSGHNEIFAKVSQSFSRPIATFPAFTMSDNNQNFSDIASAREFFDNFSTNIQNQLSSNAINVMSGIKESNIDLTVPSEHNIVSHTVETPRNENINILNISPELETNISTNPKESNENVMIENSEIACSEQIETVENLPQKTNTEEKKVQHEEQEAQTMDNAAYMESSASIRSTSENLRQLSLQMNGLIEESTQSTHVIGDDSELERRNQELAAMLATEKQKTEQLELQLKEYQSGLCQLQVELDQLRTESEARVTRELGPVQEQLQLHVQTVGILVGEKTELQAALTKSQNLAKQKAGEAEELQGRLRASRHKVAELEKEVSSLRECDERLEKKVCDLHNDLEKQKQEQMTVSRNLAEKEEQVSELRQKLNTKTNENLNLQRELQEKQSQLSLAQVRVQQLSTTDTSEIDGQLETLHQHKISLEKQVAELQQTIKSVGSERDQASQQYQQYVQQLNGQLQGLASKVESLSSENEQLVNREQSLVRHVSEMEKQLQQAQKRRESSPRPPPQDLAVQQEMEAKLAILEREKKILDEKLETQAQENESMKRDMEERIARIEELESLLERLQGDQPDKDKLLAAMESDKVAAARAVRQNQQLKYQLDELQNCFVKISNDKLVLTEQLQHEQHICKEQGERLAQQEEELEDLRFVNSD</sequence>
<dbReference type="GO" id="GO:0000137">
    <property type="term" value="C:Golgi cis cisterna"/>
    <property type="evidence" value="ECO:0007669"/>
    <property type="project" value="TreeGrafter"/>
</dbReference>
<organism evidence="5 6">
    <name type="scientific">Diploptera punctata</name>
    <name type="common">Pacific beetle cockroach</name>
    <dbReference type="NCBI Taxonomy" id="6984"/>
    <lineage>
        <taxon>Eukaryota</taxon>
        <taxon>Metazoa</taxon>
        <taxon>Ecdysozoa</taxon>
        <taxon>Arthropoda</taxon>
        <taxon>Hexapoda</taxon>
        <taxon>Insecta</taxon>
        <taxon>Pterygota</taxon>
        <taxon>Neoptera</taxon>
        <taxon>Polyneoptera</taxon>
        <taxon>Dictyoptera</taxon>
        <taxon>Blattodea</taxon>
        <taxon>Blaberoidea</taxon>
        <taxon>Blaberidae</taxon>
        <taxon>Diplopterinae</taxon>
        <taxon>Diploptera</taxon>
    </lineage>
</organism>
<dbReference type="PANTHER" id="PTHR10881">
    <property type="entry name" value="GOLGIN SUBFAMILY A MEMBER-RELATED"/>
    <property type="match status" value="1"/>
</dbReference>